<evidence type="ECO:0000313" key="2">
    <source>
        <dbReference type="Proteomes" id="UP000006324"/>
    </source>
</evidence>
<protein>
    <submittedName>
        <fullName evidence="1">Uncharacterized protein</fullName>
    </submittedName>
</protein>
<dbReference type="RefSeq" id="WP_000255344.1">
    <property type="nucleotide sequence ID" value="NZ_AHNQ02000035.1"/>
</dbReference>
<name>A0A0F6H657_LEPIR</name>
<organism evidence="1 2">
    <name type="scientific">Leptospira interrogans str. UI 12621</name>
    <dbReference type="NCBI Taxonomy" id="1049937"/>
    <lineage>
        <taxon>Bacteria</taxon>
        <taxon>Pseudomonadati</taxon>
        <taxon>Spirochaetota</taxon>
        <taxon>Spirochaetia</taxon>
        <taxon>Leptospirales</taxon>
        <taxon>Leptospiraceae</taxon>
        <taxon>Leptospira</taxon>
    </lineage>
</organism>
<sequence>MVSTTLEFVRKIVVCESSRNFRKPEYSVYQTNVELSQILRTILRKLTRDLNQREFGITRKGLIPGKLSRTLSQTKAVLLLWALEVTQRLASMGARQIVFYNQLKLKMNIILRFLYTIY</sequence>
<dbReference type="Proteomes" id="UP000006324">
    <property type="component" value="Unassembled WGS sequence"/>
</dbReference>
<evidence type="ECO:0000313" key="1">
    <source>
        <dbReference type="EMBL" id="EKO23706.1"/>
    </source>
</evidence>
<comment type="caution">
    <text evidence="1">The sequence shown here is derived from an EMBL/GenBank/DDBJ whole genome shotgun (WGS) entry which is preliminary data.</text>
</comment>
<gene>
    <name evidence="1" type="ORF">LEP1GSC104_3403</name>
</gene>
<dbReference type="EMBL" id="AHNQ02000035">
    <property type="protein sequence ID" value="EKO23706.1"/>
    <property type="molecule type" value="Genomic_DNA"/>
</dbReference>
<reference evidence="1 2" key="1">
    <citation type="submission" date="2012-09" db="EMBL/GenBank/DDBJ databases">
        <authorList>
            <person name="Harkins D.M."/>
            <person name="Durkin A.S."/>
            <person name="Brinkac L.M."/>
            <person name="Selengut J.D."/>
            <person name="Sanka R."/>
            <person name="DePew J."/>
            <person name="Purushe J."/>
            <person name="Chanthongthip A."/>
            <person name="Lattana O."/>
            <person name="Phetsouvanh R."/>
            <person name="Newton P.N."/>
            <person name="Vinetz J.M."/>
            <person name="Sutton G.G."/>
            <person name="Nelson W.C."/>
            <person name="Fouts D.E."/>
        </authorList>
    </citation>
    <scope>NUCLEOTIDE SEQUENCE [LARGE SCALE GENOMIC DNA]</scope>
    <source>
        <strain evidence="1 2">UI 12621</strain>
    </source>
</reference>
<dbReference type="AlphaFoldDB" id="A0A0F6H657"/>
<proteinExistence type="predicted"/>
<accession>A0A0F6H657</accession>